<dbReference type="AlphaFoldDB" id="A0A6V8PP59"/>
<evidence type="ECO:0000313" key="3">
    <source>
        <dbReference type="Proteomes" id="UP000568877"/>
    </source>
</evidence>
<proteinExistence type="predicted"/>
<gene>
    <name evidence="2" type="ORF">HKBW3S42_02199</name>
</gene>
<sequence>VYGPLRGSPLAFWPSPRSPFSFLTPWPQRSPQPRGPNQSASLKREAARQKTLQEQKERAQKPPPEKILLRSEVAGIRGFESFSSCPVPLSVVINRETYADGRGELWMLLDRKEVGDPVEVRRDYGLRTAIEELTSPAQVFLTTF</sequence>
<protein>
    <submittedName>
        <fullName evidence="2">Uncharacterized protein</fullName>
    </submittedName>
</protein>
<accession>A0A6V8PP59</accession>
<feature type="region of interest" description="Disordered" evidence="1">
    <location>
        <begin position="23"/>
        <end position="64"/>
    </location>
</feature>
<feature type="non-terminal residue" evidence="2">
    <location>
        <position position="1"/>
    </location>
</feature>
<reference evidence="2 3" key="1">
    <citation type="journal article" date="2020" name="Front. Microbiol.">
        <title>Single-cell genomics of novel Actinobacteria with the Wood-Ljungdahl pathway discovered in a serpentinizing system.</title>
        <authorList>
            <person name="Merino N."/>
            <person name="Kawai M."/>
            <person name="Boyd E.S."/>
            <person name="Colman D.R."/>
            <person name="McGlynn S.E."/>
            <person name="Nealson K.H."/>
            <person name="Kurokawa K."/>
            <person name="Hongoh Y."/>
        </authorList>
    </citation>
    <scope>NUCLEOTIDE SEQUENCE [LARGE SCALE GENOMIC DNA]</scope>
    <source>
        <strain evidence="2 3">S42</strain>
    </source>
</reference>
<evidence type="ECO:0000313" key="2">
    <source>
        <dbReference type="EMBL" id="GFP33860.1"/>
    </source>
</evidence>
<comment type="caution">
    <text evidence="2">The sequence shown here is derived from an EMBL/GenBank/DDBJ whole genome shotgun (WGS) entry which is preliminary data.</text>
</comment>
<dbReference type="EMBL" id="BLSA01000770">
    <property type="protein sequence ID" value="GFP33860.1"/>
    <property type="molecule type" value="Genomic_DNA"/>
</dbReference>
<organism evidence="2 3">
    <name type="scientific">Candidatus Hakubella thermalkaliphila</name>
    <dbReference type="NCBI Taxonomy" id="2754717"/>
    <lineage>
        <taxon>Bacteria</taxon>
        <taxon>Bacillati</taxon>
        <taxon>Actinomycetota</taxon>
        <taxon>Actinomycetota incertae sedis</taxon>
        <taxon>Candidatus Hakubellales</taxon>
        <taxon>Candidatus Hakubellaceae</taxon>
        <taxon>Candidatus Hakubella</taxon>
    </lineage>
</organism>
<feature type="compositionally biased region" description="Basic and acidic residues" evidence="1">
    <location>
        <begin position="42"/>
        <end position="64"/>
    </location>
</feature>
<evidence type="ECO:0000256" key="1">
    <source>
        <dbReference type="SAM" id="MobiDB-lite"/>
    </source>
</evidence>
<dbReference type="Proteomes" id="UP000568877">
    <property type="component" value="Unassembled WGS sequence"/>
</dbReference>
<name>A0A6V8PP59_9ACTN</name>